<dbReference type="SUPFAM" id="SSF52025">
    <property type="entry name" value="PA domain"/>
    <property type="match status" value="1"/>
</dbReference>
<keyword evidence="6 10" id="KW-1133">Transmembrane helix</keyword>
<dbReference type="PROSITE" id="PS50089">
    <property type="entry name" value="ZF_RING_2"/>
    <property type="match status" value="1"/>
</dbReference>
<evidence type="ECO:0000256" key="1">
    <source>
        <dbReference type="ARBA" id="ARBA00004167"/>
    </source>
</evidence>
<evidence type="ECO:0000256" key="3">
    <source>
        <dbReference type="ARBA" id="ARBA00022723"/>
    </source>
</evidence>
<dbReference type="Gene3D" id="3.30.40.10">
    <property type="entry name" value="Zinc/RING finger domain, C3HC4 (zinc finger)"/>
    <property type="match status" value="1"/>
</dbReference>
<keyword evidence="3" id="KW-0479">Metal-binding</keyword>
<evidence type="ECO:0000256" key="5">
    <source>
        <dbReference type="ARBA" id="ARBA00022833"/>
    </source>
</evidence>
<dbReference type="GO" id="GO:0016020">
    <property type="term" value="C:membrane"/>
    <property type="evidence" value="ECO:0007669"/>
    <property type="project" value="UniProtKB-SubCell"/>
</dbReference>
<evidence type="ECO:0000259" key="11">
    <source>
        <dbReference type="PROSITE" id="PS50089"/>
    </source>
</evidence>
<organism evidence="12 13">
    <name type="scientific">Plutella xylostella</name>
    <name type="common">Diamondback moth</name>
    <name type="synonym">Plutella maculipennis</name>
    <dbReference type="NCBI Taxonomy" id="51655"/>
    <lineage>
        <taxon>Eukaryota</taxon>
        <taxon>Metazoa</taxon>
        <taxon>Ecdysozoa</taxon>
        <taxon>Arthropoda</taxon>
        <taxon>Hexapoda</taxon>
        <taxon>Insecta</taxon>
        <taxon>Pterygota</taxon>
        <taxon>Neoptera</taxon>
        <taxon>Endopterygota</taxon>
        <taxon>Lepidoptera</taxon>
        <taxon>Glossata</taxon>
        <taxon>Ditrysia</taxon>
        <taxon>Yponomeutoidea</taxon>
        <taxon>Plutellidae</taxon>
        <taxon>Plutella</taxon>
    </lineage>
</organism>
<dbReference type="SUPFAM" id="SSF57850">
    <property type="entry name" value="RING/U-box"/>
    <property type="match status" value="1"/>
</dbReference>
<dbReference type="PANTHER" id="PTHR46539">
    <property type="entry name" value="E3 UBIQUITIN-PROTEIN LIGASE ATL42"/>
    <property type="match status" value="1"/>
</dbReference>
<evidence type="ECO:0000256" key="10">
    <source>
        <dbReference type="SAM" id="Phobius"/>
    </source>
</evidence>
<dbReference type="AlphaFoldDB" id="A0A8S4GBB4"/>
<dbReference type="InterPro" id="IPR013083">
    <property type="entry name" value="Znf_RING/FYVE/PHD"/>
</dbReference>
<evidence type="ECO:0000313" key="13">
    <source>
        <dbReference type="Proteomes" id="UP000653454"/>
    </source>
</evidence>
<feature type="transmembrane region" description="Helical" evidence="10">
    <location>
        <begin position="273"/>
        <end position="296"/>
    </location>
</feature>
<dbReference type="GO" id="GO:0008270">
    <property type="term" value="F:zinc ion binding"/>
    <property type="evidence" value="ECO:0007669"/>
    <property type="project" value="UniProtKB-KW"/>
</dbReference>
<proteinExistence type="predicted"/>
<dbReference type="EMBL" id="CAJHNJ030000127">
    <property type="protein sequence ID" value="CAG9136182.1"/>
    <property type="molecule type" value="Genomic_DNA"/>
</dbReference>
<reference evidence="12" key="1">
    <citation type="submission" date="2020-11" db="EMBL/GenBank/DDBJ databases">
        <authorList>
            <person name="Whiteford S."/>
        </authorList>
    </citation>
    <scope>NUCLEOTIDE SEQUENCE</scope>
</reference>
<evidence type="ECO:0000256" key="8">
    <source>
        <dbReference type="PROSITE-ProRule" id="PRU00175"/>
    </source>
</evidence>
<sequence>MMADDDDDRAGAIVQAVPLSIKSLPRQGAFGSGSQNRSARCAQRCRWDNTAARAGVHGWVYAAKQVAQTGGQGQDRVYAARQECMAGSIYAAMQVPQTGGQGQDRVYAAMQVARDGGQRRSTGPGAVRQIRRRLHRQRAGGGGARACAGPGGARDHSGCTWPLLSVAAPDQPLPSEPWVAVIRRGSCNFEIKVQNAWRANASAVLIYNDRDTTGLEKMKLSTDNGRNISAIFTYKWKGEEIARLIDNGTRVTVGIVRGRTSPIHINNINKTSVLFVSISFIVLMVISLAWLVFYYIQRFRYIHAKDRLSKRLCCAAKKALSKIPVKSLKTEDREVQGDGECCAICIEPYKVSETLRSLPCRHEFHKSCIDPWLLEHRTCPMCKMDILKYYGFVFTGSQESILQLEVEEARGRTLSPARRPPLTLLTSDNSYSEAASERSSRASSPDELVPALHDARAHRSRASTPGSEPRPESSRDTASVATAPAASD</sequence>
<evidence type="ECO:0000256" key="6">
    <source>
        <dbReference type="ARBA" id="ARBA00022989"/>
    </source>
</evidence>
<dbReference type="Pfam" id="PF02225">
    <property type="entry name" value="PA"/>
    <property type="match status" value="1"/>
</dbReference>
<dbReference type="CDD" id="cd16668">
    <property type="entry name" value="RING-H2_RNF130-like"/>
    <property type="match status" value="1"/>
</dbReference>
<evidence type="ECO:0000256" key="4">
    <source>
        <dbReference type="ARBA" id="ARBA00022771"/>
    </source>
</evidence>
<evidence type="ECO:0000256" key="7">
    <source>
        <dbReference type="ARBA" id="ARBA00023136"/>
    </source>
</evidence>
<name>A0A8S4GBB4_PLUXY</name>
<dbReference type="Proteomes" id="UP000653454">
    <property type="component" value="Unassembled WGS sequence"/>
</dbReference>
<keyword evidence="13" id="KW-1185">Reference proteome</keyword>
<keyword evidence="4 8" id="KW-0863">Zinc-finger</keyword>
<dbReference type="PANTHER" id="PTHR46539:SF23">
    <property type="entry name" value="RING-TYPE DOMAIN-CONTAINING PROTEIN"/>
    <property type="match status" value="1"/>
</dbReference>
<protein>
    <submittedName>
        <fullName evidence="12">(diamondback moth) hypothetical protein</fullName>
    </submittedName>
</protein>
<dbReference type="InterPro" id="IPR001841">
    <property type="entry name" value="Znf_RING"/>
</dbReference>
<evidence type="ECO:0000256" key="2">
    <source>
        <dbReference type="ARBA" id="ARBA00022692"/>
    </source>
</evidence>
<accession>A0A8S4GBB4</accession>
<dbReference type="InterPro" id="IPR046450">
    <property type="entry name" value="PA_dom_sf"/>
</dbReference>
<dbReference type="InterPro" id="IPR003137">
    <property type="entry name" value="PA_domain"/>
</dbReference>
<comment type="subcellular location">
    <subcellularLocation>
        <location evidence="1">Membrane</location>
        <topology evidence="1">Single-pass membrane protein</topology>
    </subcellularLocation>
</comment>
<comment type="caution">
    <text evidence="12">The sequence shown here is derived from an EMBL/GenBank/DDBJ whole genome shotgun (WGS) entry which is preliminary data.</text>
</comment>
<gene>
    <name evidence="12" type="ORF">PLXY2_LOCUS14416</name>
</gene>
<dbReference type="Gene3D" id="3.50.30.30">
    <property type="match status" value="1"/>
</dbReference>
<keyword evidence="7 10" id="KW-0472">Membrane</keyword>
<evidence type="ECO:0000256" key="9">
    <source>
        <dbReference type="SAM" id="MobiDB-lite"/>
    </source>
</evidence>
<dbReference type="SMART" id="SM00184">
    <property type="entry name" value="RING"/>
    <property type="match status" value="1"/>
</dbReference>
<feature type="domain" description="RING-type" evidence="11">
    <location>
        <begin position="342"/>
        <end position="383"/>
    </location>
</feature>
<keyword evidence="2 10" id="KW-0812">Transmembrane</keyword>
<evidence type="ECO:0000313" key="12">
    <source>
        <dbReference type="EMBL" id="CAG9136182.1"/>
    </source>
</evidence>
<keyword evidence="5" id="KW-0862">Zinc</keyword>
<feature type="region of interest" description="Disordered" evidence="9">
    <location>
        <begin position="409"/>
        <end position="488"/>
    </location>
</feature>
<dbReference type="FunFam" id="3.30.40.10:FF:000009">
    <property type="entry name" value="E3 ubiquitin-protein ligase RNF130"/>
    <property type="match status" value="1"/>
</dbReference>
<dbReference type="Pfam" id="PF13639">
    <property type="entry name" value="zf-RING_2"/>
    <property type="match status" value="1"/>
</dbReference>